<proteinExistence type="predicted"/>
<gene>
    <name evidence="2" type="ORF">SAMN05216188_102548</name>
</gene>
<dbReference type="Proteomes" id="UP000199352">
    <property type="component" value="Unassembled WGS sequence"/>
</dbReference>
<protein>
    <submittedName>
        <fullName evidence="2">Uncharacterized protein</fullName>
    </submittedName>
</protein>
<reference evidence="3" key="1">
    <citation type="submission" date="2016-10" db="EMBL/GenBank/DDBJ databases">
        <authorList>
            <person name="Varghese N."/>
            <person name="Submissions S."/>
        </authorList>
    </citation>
    <scope>NUCLEOTIDE SEQUENCE [LARGE SCALE GENOMIC DNA]</scope>
    <source>
        <strain evidence="3">CGMCC 4.3525</strain>
    </source>
</reference>
<dbReference type="EMBL" id="FOFR01000002">
    <property type="protein sequence ID" value="SEQ25136.1"/>
    <property type="molecule type" value="Genomic_DNA"/>
</dbReference>
<dbReference type="AlphaFoldDB" id="A0A1H9EH98"/>
<feature type="region of interest" description="Disordered" evidence="1">
    <location>
        <begin position="44"/>
        <end position="65"/>
    </location>
</feature>
<keyword evidence="3" id="KW-1185">Reference proteome</keyword>
<accession>A0A1H9EH98</accession>
<feature type="region of interest" description="Disordered" evidence="1">
    <location>
        <begin position="1"/>
        <end position="22"/>
    </location>
</feature>
<evidence type="ECO:0000313" key="3">
    <source>
        <dbReference type="Proteomes" id="UP000199352"/>
    </source>
</evidence>
<evidence type="ECO:0000256" key="1">
    <source>
        <dbReference type="SAM" id="MobiDB-lite"/>
    </source>
</evidence>
<sequence>MSTTESAPPARGEVRGENTGGVGAEAVERIGRAASGHVVALRRHEAAQARPLPRPELGHRAGAPA</sequence>
<dbReference type="STRING" id="402600.SAMN05216188_102548"/>
<dbReference type="RefSeq" id="WP_089949939.1">
    <property type="nucleotide sequence ID" value="NZ_FOFR01000002.1"/>
</dbReference>
<name>A0A1H9EH98_9PSEU</name>
<evidence type="ECO:0000313" key="2">
    <source>
        <dbReference type="EMBL" id="SEQ25136.1"/>
    </source>
</evidence>
<organism evidence="2 3">
    <name type="scientific">Lentzea xinjiangensis</name>
    <dbReference type="NCBI Taxonomy" id="402600"/>
    <lineage>
        <taxon>Bacteria</taxon>
        <taxon>Bacillati</taxon>
        <taxon>Actinomycetota</taxon>
        <taxon>Actinomycetes</taxon>
        <taxon>Pseudonocardiales</taxon>
        <taxon>Pseudonocardiaceae</taxon>
        <taxon>Lentzea</taxon>
    </lineage>
</organism>